<evidence type="ECO:0000313" key="2">
    <source>
        <dbReference type="EMBL" id="GMN60125.1"/>
    </source>
</evidence>
<name>A0AA88J260_FICCA</name>
<proteinExistence type="predicted"/>
<sequence>MADQGHWGFKRPNDQERAARLQQKFGKGNDDSKTSPGGQAFSFISGGSLDPLAARLGWTRKEKPLSTDHPAIVAEFDDHLNFEVVESSRRSDPIWASKDMIDKLVEAKKAEEHALKTEEARKKAENVLASAQSEHYCYLQEEGMRDMKVSFTLANPSLTGLDWLFMLKISEETQVGDGDGVVIGDGEEGEVVRGIYVAEDMVVIEEPETTAEPRATE</sequence>
<keyword evidence="3" id="KW-1185">Reference proteome</keyword>
<dbReference type="AlphaFoldDB" id="A0AA88J260"/>
<comment type="caution">
    <text evidence="2">The sequence shown here is derived from an EMBL/GenBank/DDBJ whole genome shotgun (WGS) entry which is preliminary data.</text>
</comment>
<feature type="coiled-coil region" evidence="1">
    <location>
        <begin position="101"/>
        <end position="134"/>
    </location>
</feature>
<dbReference type="Proteomes" id="UP001187192">
    <property type="component" value="Unassembled WGS sequence"/>
</dbReference>
<accession>A0AA88J260</accession>
<keyword evidence="1" id="KW-0175">Coiled coil</keyword>
<gene>
    <name evidence="2" type="ORF">TIFTF001_029211</name>
</gene>
<evidence type="ECO:0000256" key="1">
    <source>
        <dbReference type="SAM" id="Coils"/>
    </source>
</evidence>
<dbReference type="EMBL" id="BTGU01000095">
    <property type="protein sequence ID" value="GMN60125.1"/>
    <property type="molecule type" value="Genomic_DNA"/>
</dbReference>
<protein>
    <submittedName>
        <fullName evidence="2">Uncharacterized protein</fullName>
    </submittedName>
</protein>
<evidence type="ECO:0000313" key="3">
    <source>
        <dbReference type="Proteomes" id="UP001187192"/>
    </source>
</evidence>
<organism evidence="2 3">
    <name type="scientific">Ficus carica</name>
    <name type="common">Common fig</name>
    <dbReference type="NCBI Taxonomy" id="3494"/>
    <lineage>
        <taxon>Eukaryota</taxon>
        <taxon>Viridiplantae</taxon>
        <taxon>Streptophyta</taxon>
        <taxon>Embryophyta</taxon>
        <taxon>Tracheophyta</taxon>
        <taxon>Spermatophyta</taxon>
        <taxon>Magnoliopsida</taxon>
        <taxon>eudicotyledons</taxon>
        <taxon>Gunneridae</taxon>
        <taxon>Pentapetalae</taxon>
        <taxon>rosids</taxon>
        <taxon>fabids</taxon>
        <taxon>Rosales</taxon>
        <taxon>Moraceae</taxon>
        <taxon>Ficeae</taxon>
        <taxon>Ficus</taxon>
    </lineage>
</organism>
<reference evidence="2" key="1">
    <citation type="submission" date="2023-07" db="EMBL/GenBank/DDBJ databases">
        <title>draft genome sequence of fig (Ficus carica).</title>
        <authorList>
            <person name="Takahashi T."/>
            <person name="Nishimura K."/>
        </authorList>
    </citation>
    <scope>NUCLEOTIDE SEQUENCE</scope>
</reference>